<evidence type="ECO:0000313" key="3">
    <source>
        <dbReference type="Proteomes" id="UP001152523"/>
    </source>
</evidence>
<evidence type="ECO:0000256" key="1">
    <source>
        <dbReference type="SAM" id="SignalP"/>
    </source>
</evidence>
<keyword evidence="1" id="KW-0732">Signal</keyword>
<name>A0AAV0DEM3_9ASTE</name>
<reference evidence="2" key="1">
    <citation type="submission" date="2022-07" db="EMBL/GenBank/DDBJ databases">
        <authorList>
            <person name="Macas J."/>
            <person name="Novak P."/>
            <person name="Neumann P."/>
        </authorList>
    </citation>
    <scope>NUCLEOTIDE SEQUENCE</scope>
</reference>
<dbReference type="AlphaFoldDB" id="A0AAV0DEM3"/>
<dbReference type="Proteomes" id="UP001152523">
    <property type="component" value="Unassembled WGS sequence"/>
</dbReference>
<comment type="caution">
    <text evidence="2">The sequence shown here is derived from an EMBL/GenBank/DDBJ whole genome shotgun (WGS) entry which is preliminary data.</text>
</comment>
<sequence length="126" mass="14055">MAGPRGRLFLFFLFFFPFSFPWFSSSAQAPLHNIFTEYVISSFLLSFLHPNLKKLAIFSSPELQQVQRRMGAANDVDHGCCHLPQMIISSSPMRGVPTKLCTGSPLISLLLLHPSGSIQFVALLQN</sequence>
<organism evidence="2 3">
    <name type="scientific">Cuscuta epithymum</name>
    <dbReference type="NCBI Taxonomy" id="186058"/>
    <lineage>
        <taxon>Eukaryota</taxon>
        <taxon>Viridiplantae</taxon>
        <taxon>Streptophyta</taxon>
        <taxon>Embryophyta</taxon>
        <taxon>Tracheophyta</taxon>
        <taxon>Spermatophyta</taxon>
        <taxon>Magnoliopsida</taxon>
        <taxon>eudicotyledons</taxon>
        <taxon>Gunneridae</taxon>
        <taxon>Pentapetalae</taxon>
        <taxon>asterids</taxon>
        <taxon>lamiids</taxon>
        <taxon>Solanales</taxon>
        <taxon>Convolvulaceae</taxon>
        <taxon>Cuscuteae</taxon>
        <taxon>Cuscuta</taxon>
        <taxon>Cuscuta subgen. Cuscuta</taxon>
    </lineage>
</organism>
<keyword evidence="3" id="KW-1185">Reference proteome</keyword>
<feature type="chain" id="PRO_5043549859" description="Secreted protein" evidence="1">
    <location>
        <begin position="27"/>
        <end position="126"/>
    </location>
</feature>
<protein>
    <recommendedName>
        <fullName evidence="4">Secreted protein</fullName>
    </recommendedName>
</protein>
<evidence type="ECO:0000313" key="2">
    <source>
        <dbReference type="EMBL" id="CAH9098135.1"/>
    </source>
</evidence>
<accession>A0AAV0DEM3</accession>
<feature type="signal peptide" evidence="1">
    <location>
        <begin position="1"/>
        <end position="26"/>
    </location>
</feature>
<dbReference type="EMBL" id="CAMAPF010000096">
    <property type="protein sequence ID" value="CAH9098135.1"/>
    <property type="molecule type" value="Genomic_DNA"/>
</dbReference>
<evidence type="ECO:0008006" key="4">
    <source>
        <dbReference type="Google" id="ProtNLM"/>
    </source>
</evidence>
<gene>
    <name evidence="2" type="ORF">CEPIT_LOCUS14277</name>
</gene>
<proteinExistence type="predicted"/>